<keyword evidence="2" id="KW-1185">Reference proteome</keyword>
<evidence type="ECO:0000313" key="2">
    <source>
        <dbReference type="Proteomes" id="UP000235965"/>
    </source>
</evidence>
<proteinExistence type="predicted"/>
<comment type="caution">
    <text evidence="1">The sequence shown here is derived from an EMBL/GenBank/DDBJ whole genome shotgun (WGS) entry which is preliminary data.</text>
</comment>
<evidence type="ECO:0000313" key="1">
    <source>
        <dbReference type="EMBL" id="PNF40681.1"/>
    </source>
</evidence>
<dbReference type="AlphaFoldDB" id="A0A2J7RIM4"/>
<gene>
    <name evidence="1" type="ORF">B7P43_G02857</name>
</gene>
<accession>A0A2J7RIM4</accession>
<protein>
    <submittedName>
        <fullName evidence="1">Uncharacterized protein</fullName>
    </submittedName>
</protein>
<name>A0A2J7RIM4_9NEOP</name>
<dbReference type="EMBL" id="NEVH01003495">
    <property type="protein sequence ID" value="PNF40681.1"/>
    <property type="molecule type" value="Genomic_DNA"/>
</dbReference>
<reference evidence="1 2" key="1">
    <citation type="submission" date="2017-12" db="EMBL/GenBank/DDBJ databases">
        <title>Hemimetabolous genomes reveal molecular basis of termite eusociality.</title>
        <authorList>
            <person name="Harrison M.C."/>
            <person name="Jongepier E."/>
            <person name="Robertson H.M."/>
            <person name="Arning N."/>
            <person name="Bitard-Feildel T."/>
            <person name="Chao H."/>
            <person name="Childers C.P."/>
            <person name="Dinh H."/>
            <person name="Doddapaneni H."/>
            <person name="Dugan S."/>
            <person name="Gowin J."/>
            <person name="Greiner C."/>
            <person name="Han Y."/>
            <person name="Hu H."/>
            <person name="Hughes D.S.T."/>
            <person name="Huylmans A.-K."/>
            <person name="Kemena C."/>
            <person name="Kremer L.P.M."/>
            <person name="Lee S.L."/>
            <person name="Lopez-Ezquerra A."/>
            <person name="Mallet L."/>
            <person name="Monroy-Kuhn J.M."/>
            <person name="Moser A."/>
            <person name="Murali S.C."/>
            <person name="Muzny D.M."/>
            <person name="Otani S."/>
            <person name="Piulachs M.-D."/>
            <person name="Poelchau M."/>
            <person name="Qu J."/>
            <person name="Schaub F."/>
            <person name="Wada-Katsumata A."/>
            <person name="Worley K.C."/>
            <person name="Xie Q."/>
            <person name="Ylla G."/>
            <person name="Poulsen M."/>
            <person name="Gibbs R.A."/>
            <person name="Schal C."/>
            <person name="Richards S."/>
            <person name="Belles X."/>
            <person name="Korb J."/>
            <person name="Bornberg-Bauer E."/>
        </authorList>
    </citation>
    <scope>NUCLEOTIDE SEQUENCE [LARGE SCALE GENOMIC DNA]</scope>
    <source>
        <tissue evidence="1">Whole body</tissue>
    </source>
</reference>
<sequence>MRRSRVSVLSIATGYGLDDRGVGVPVPVGSRLSPWVKRPGREADHLTPASAQIKKMWTYTSTLPHAFMA</sequence>
<organism evidence="1 2">
    <name type="scientific">Cryptotermes secundus</name>
    <dbReference type="NCBI Taxonomy" id="105785"/>
    <lineage>
        <taxon>Eukaryota</taxon>
        <taxon>Metazoa</taxon>
        <taxon>Ecdysozoa</taxon>
        <taxon>Arthropoda</taxon>
        <taxon>Hexapoda</taxon>
        <taxon>Insecta</taxon>
        <taxon>Pterygota</taxon>
        <taxon>Neoptera</taxon>
        <taxon>Polyneoptera</taxon>
        <taxon>Dictyoptera</taxon>
        <taxon>Blattodea</taxon>
        <taxon>Blattoidea</taxon>
        <taxon>Termitoidae</taxon>
        <taxon>Kalotermitidae</taxon>
        <taxon>Cryptotermitinae</taxon>
        <taxon>Cryptotermes</taxon>
    </lineage>
</organism>
<dbReference type="InParanoid" id="A0A2J7RIM4"/>
<dbReference type="Proteomes" id="UP000235965">
    <property type="component" value="Unassembled WGS sequence"/>
</dbReference>